<sequence>MHANLAQRILAENSNVSNVPNYEQSLELSGVVSDVAPAQGKVVAFRRQVLNRAAAKAIVETCRISPPGDITRLKHGWRFCFSVGGHVLPVRLSDAVFLMIHVGYLMDSYVAGLPTFTERLHALVALQVQRYPAALPDDLVLEISDI</sequence>
<keyword evidence="2" id="KW-1185">Reference proteome</keyword>
<evidence type="ECO:0000313" key="1">
    <source>
        <dbReference type="EMBL" id="MDF8335543.1"/>
    </source>
</evidence>
<dbReference type="RefSeq" id="WP_277280505.1">
    <property type="nucleotide sequence ID" value="NZ_JAROCY010000030.1"/>
</dbReference>
<comment type="caution">
    <text evidence="1">The sequence shown here is derived from an EMBL/GenBank/DDBJ whole genome shotgun (WGS) entry which is preliminary data.</text>
</comment>
<evidence type="ECO:0000313" key="2">
    <source>
        <dbReference type="Proteomes" id="UP001222770"/>
    </source>
</evidence>
<accession>A0ABT6CPQ5</accession>
<gene>
    <name evidence="1" type="ORF">POM99_20240</name>
</gene>
<protein>
    <submittedName>
        <fullName evidence="1">Uncharacterized protein</fullName>
    </submittedName>
</protein>
<name>A0ABT6CPQ5_9SPHN</name>
<organism evidence="1 2">
    <name type="scientific">Novosphingobium cyanobacteriorum</name>
    <dbReference type="NCBI Taxonomy" id="3024215"/>
    <lineage>
        <taxon>Bacteria</taxon>
        <taxon>Pseudomonadati</taxon>
        <taxon>Pseudomonadota</taxon>
        <taxon>Alphaproteobacteria</taxon>
        <taxon>Sphingomonadales</taxon>
        <taxon>Sphingomonadaceae</taxon>
        <taxon>Novosphingobium</taxon>
    </lineage>
</organism>
<reference evidence="1 2" key="1">
    <citation type="submission" date="2023-03" db="EMBL/GenBank/DDBJ databases">
        <title>Novosphingobium cyanobacteriorum sp. nov., isolated from a eutrophic reservoir during the Microcystis bloom period.</title>
        <authorList>
            <person name="Kang M."/>
            <person name="Le V."/>
            <person name="Ko S.-R."/>
            <person name="Lee S.-A."/>
            <person name="Ahn C.-Y."/>
        </authorList>
    </citation>
    <scope>NUCLEOTIDE SEQUENCE [LARGE SCALE GENOMIC DNA]</scope>
    <source>
        <strain evidence="1 2">HBC54</strain>
    </source>
</reference>
<proteinExistence type="predicted"/>
<dbReference type="EMBL" id="JAROCY010000030">
    <property type="protein sequence ID" value="MDF8335543.1"/>
    <property type="molecule type" value="Genomic_DNA"/>
</dbReference>
<dbReference type="Proteomes" id="UP001222770">
    <property type="component" value="Unassembled WGS sequence"/>
</dbReference>